<reference evidence="3 4" key="1">
    <citation type="submission" date="2018-06" db="EMBL/GenBank/DDBJ databases">
        <title>WGS assembly of Brassica rapa FPsc.</title>
        <authorList>
            <person name="Bowman J."/>
            <person name="Kohchi T."/>
            <person name="Yamato K."/>
            <person name="Jenkins J."/>
            <person name="Shu S."/>
            <person name="Ishizaki K."/>
            <person name="Yamaoka S."/>
            <person name="Nishihama R."/>
            <person name="Nakamura Y."/>
            <person name="Berger F."/>
            <person name="Adam C."/>
            <person name="Aki S."/>
            <person name="Althoff F."/>
            <person name="Araki T."/>
            <person name="Arteaga-Vazquez M."/>
            <person name="Balasubrmanian S."/>
            <person name="Bauer D."/>
            <person name="Boehm C."/>
            <person name="Briginshaw L."/>
            <person name="Caballero-Perez J."/>
            <person name="Catarino B."/>
            <person name="Chen F."/>
            <person name="Chiyoda S."/>
            <person name="Chovatia M."/>
            <person name="Davies K."/>
            <person name="Delmans M."/>
            <person name="Demura T."/>
            <person name="Dierschke T."/>
            <person name="Dolan L."/>
            <person name="Dorantes-Acosta A."/>
            <person name="Eklund D."/>
            <person name="Florent S."/>
            <person name="Flores-Sandoval E."/>
            <person name="Fujiyama A."/>
            <person name="Fukuzawa H."/>
            <person name="Galik B."/>
            <person name="Grimanelli D."/>
            <person name="Grimwood J."/>
            <person name="Grossniklaus U."/>
            <person name="Hamada T."/>
            <person name="Haseloff J."/>
            <person name="Hetherington A."/>
            <person name="Higo A."/>
            <person name="Hirakawa Y."/>
            <person name="Hundley H."/>
            <person name="Ikeda Y."/>
            <person name="Inoue K."/>
            <person name="Inoue S."/>
            <person name="Ishida S."/>
            <person name="Jia Q."/>
            <person name="Kakita M."/>
            <person name="Kanazawa T."/>
            <person name="Kawai Y."/>
            <person name="Kawashima T."/>
            <person name="Kennedy M."/>
            <person name="Kinose K."/>
            <person name="Kinoshita T."/>
            <person name="Kohara Y."/>
            <person name="Koide E."/>
            <person name="Komatsu K."/>
            <person name="Kopischke S."/>
            <person name="Kubo M."/>
            <person name="Kyozuka J."/>
            <person name="Lagercrantz U."/>
            <person name="Lin S."/>
            <person name="Lindquist E."/>
            <person name="Lipzen A."/>
            <person name="Lu C."/>
            <person name="Luna E."/>
            <person name="Martienssen R."/>
            <person name="Minamino N."/>
            <person name="Mizutani M."/>
            <person name="Mizutani M."/>
            <person name="Mochizuki N."/>
            <person name="Monte I."/>
            <person name="Mosher R."/>
            <person name="Nagasaki H."/>
            <person name="Nakagami H."/>
            <person name="Naramoto S."/>
            <person name="Nishitani K."/>
            <person name="Ohtani M."/>
            <person name="Okamoto T."/>
            <person name="Okumura M."/>
            <person name="Phillips J."/>
            <person name="Pollak B."/>
            <person name="Reinders A."/>
            <person name="Roevekamp M."/>
            <person name="Sano R."/>
            <person name="Sawa S."/>
            <person name="Schmid M."/>
            <person name="Shirakawa M."/>
            <person name="Solano R."/>
            <person name="Spunde A."/>
            <person name="Suetsugu N."/>
            <person name="Sugano S."/>
            <person name="Sugiyama A."/>
            <person name="Sun R."/>
            <person name="Suzuki Y."/>
            <person name="Takenaka M."/>
            <person name="Takezawa D."/>
            <person name="Tomogane H."/>
            <person name="Tsuzuki M."/>
            <person name="Ueda T."/>
            <person name="Umeda M."/>
            <person name="Ward J."/>
            <person name="Watanabe Y."/>
            <person name="Yazaki K."/>
            <person name="Yokoyama R."/>
            <person name="Yoshitake Y."/>
            <person name="Yotsui I."/>
            <person name="Zachgo S."/>
            <person name="Schmutz J."/>
        </authorList>
    </citation>
    <scope>NUCLEOTIDE SEQUENCE [LARGE SCALE GENOMIC DNA]</scope>
    <source>
        <strain evidence="4">cv. B-3</strain>
    </source>
</reference>
<evidence type="ECO:0000259" key="2">
    <source>
        <dbReference type="Pfam" id="PF14111"/>
    </source>
</evidence>
<evidence type="ECO:0000313" key="3">
    <source>
        <dbReference type="EMBL" id="RID74176.1"/>
    </source>
</evidence>
<dbReference type="Proteomes" id="UP000264353">
    <property type="component" value="Chromosome A2"/>
</dbReference>
<dbReference type="InterPro" id="IPR025558">
    <property type="entry name" value="DUF4283"/>
</dbReference>
<organism evidence="3 4">
    <name type="scientific">Brassica campestris</name>
    <name type="common">Field mustard</name>
    <dbReference type="NCBI Taxonomy" id="3711"/>
    <lineage>
        <taxon>Eukaryota</taxon>
        <taxon>Viridiplantae</taxon>
        <taxon>Streptophyta</taxon>
        <taxon>Embryophyta</taxon>
        <taxon>Tracheophyta</taxon>
        <taxon>Spermatophyta</taxon>
        <taxon>Magnoliopsida</taxon>
        <taxon>eudicotyledons</taxon>
        <taxon>Gunneridae</taxon>
        <taxon>Pentapetalae</taxon>
        <taxon>rosids</taxon>
        <taxon>malvids</taxon>
        <taxon>Brassicales</taxon>
        <taxon>Brassicaceae</taxon>
        <taxon>Brassiceae</taxon>
        <taxon>Brassica</taxon>
    </lineage>
</organism>
<dbReference type="PANTHER" id="PTHR31286:SF148">
    <property type="entry name" value="DUF4283 DOMAIN-CONTAINING PROTEIN"/>
    <property type="match status" value="1"/>
</dbReference>
<feature type="compositionally biased region" description="Acidic residues" evidence="1">
    <location>
        <begin position="330"/>
        <end position="346"/>
    </location>
</feature>
<name>A0A398AFT9_BRACM</name>
<dbReference type="AlphaFoldDB" id="A0A398AFT9"/>
<dbReference type="EMBL" id="CM010629">
    <property type="protein sequence ID" value="RID74176.1"/>
    <property type="molecule type" value="Genomic_DNA"/>
</dbReference>
<dbReference type="Pfam" id="PF14111">
    <property type="entry name" value="DUF4283"/>
    <property type="match status" value="1"/>
</dbReference>
<evidence type="ECO:0000256" key="1">
    <source>
        <dbReference type="SAM" id="MobiDB-lite"/>
    </source>
</evidence>
<accession>A0A398AFT9</accession>
<gene>
    <name evidence="3" type="ORF">BRARA_B01285</name>
</gene>
<protein>
    <recommendedName>
        <fullName evidence="2">DUF4283 domain-containing protein</fullName>
    </recommendedName>
</protein>
<proteinExistence type="predicted"/>
<sequence>MTIPDEIFEDPNPLWKSFVVGYFIGDAPHVGSIHATVNRIWFSPRNGSKIDVQFIEKKMVLFRIENPQMRARVIQRKYWHVADVPLVVHEWSPETAMNPPDLSAMPMWVDLKGVPNSLFSHKGLKCLARAAGTFVKLHPNTEKCTRLDVARILVEVDLNKPLVERISYSDNVGALVVLEVSYPWLPPKCEVCRKWGHKGSECSAKNVTILQHNKEADLQLVVVTEDQGVQKNPVSDLIQELEEFVPYAPLGNGVEVNNMLNSIVLGAGMVEVGQSGKAHVAESRLLEGVGAVVELGKSLDSPVADGGKADSGAITVSPSRFHVLADIAEEGESDNEVQTDTEEGEIVADTIGHSTSDHSQRQH</sequence>
<evidence type="ECO:0000313" key="4">
    <source>
        <dbReference type="Proteomes" id="UP000264353"/>
    </source>
</evidence>
<feature type="domain" description="DUF4283" evidence="2">
    <location>
        <begin position="14"/>
        <end position="97"/>
    </location>
</feature>
<dbReference type="InterPro" id="IPR040256">
    <property type="entry name" value="At4g02000-like"/>
</dbReference>
<feature type="region of interest" description="Disordered" evidence="1">
    <location>
        <begin position="330"/>
        <end position="363"/>
    </location>
</feature>
<dbReference type="PANTHER" id="PTHR31286">
    <property type="entry name" value="GLYCINE-RICH CELL WALL STRUCTURAL PROTEIN 1.8-LIKE"/>
    <property type="match status" value="1"/>
</dbReference>